<sequence>MPNNERPYPTSQNSIANEKFKRSVPLVPPILTKKVITKGQNQNGKQVSLLGSSNDVLIKSIESTKSHFLDSYSKGQWNLSTISCPPFIDKSGFFKPPEFYNELSRLNDVGKYMKSPHWSESALFKRTIAKLKKKFYCLGVSISIIDNSKVYYKVETMLNLSVLPRFISIDSHSLLSKDYMLVLDASRDWRFYSNPLVANSPLIKFYCGVPLIAPDSNQIIGILSIFDNSSKESFAIADIEILKVVANDIMITLDTPFEEVMTKLNKNEKKNIKSSADTYYNNLNNLKNQIGRPTGATKTLVFEKDGSGSPYNQNEKLKYLNYKNYKAEEKDESSSGIISDKELWQFLISVGSLKKAATVFSKLITTNYPFEFVYILEIRTAELFQIPREYCPTEESIDYDKFELTNKMIKVNNVKDEFMTRVIGLQINNQAVPKNDFFKHNIHLKCCKSEFGIEVRNINNSSVYNHGLLLPFYKFTNKLTHKTQSKGFNSKDKMTDLYLKSGGFLIGLFNEKSDRVYDQDLISNIYNHACIYRKIYINT</sequence>
<dbReference type="AlphaFoldDB" id="A0A9W4X9V6"/>
<evidence type="ECO:0000313" key="2">
    <source>
        <dbReference type="EMBL" id="CAI5757732.1"/>
    </source>
</evidence>
<evidence type="ECO:0000313" key="3">
    <source>
        <dbReference type="Proteomes" id="UP001152885"/>
    </source>
</evidence>
<reference evidence="2" key="1">
    <citation type="submission" date="2022-12" db="EMBL/GenBank/DDBJ databases">
        <authorList>
            <person name="Brejova B."/>
        </authorList>
    </citation>
    <scope>NUCLEOTIDE SEQUENCE</scope>
</reference>
<gene>
    <name evidence="2" type="ORF">CANVERA_P2245</name>
</gene>
<dbReference type="InterPro" id="IPR029016">
    <property type="entry name" value="GAF-like_dom_sf"/>
</dbReference>
<dbReference type="InterPro" id="IPR003018">
    <property type="entry name" value="GAF"/>
</dbReference>
<comment type="caution">
    <text evidence="2">The sequence shown here is derived from an EMBL/GenBank/DDBJ whole genome shotgun (WGS) entry which is preliminary data.</text>
</comment>
<proteinExistence type="predicted"/>
<dbReference type="SUPFAM" id="SSF55781">
    <property type="entry name" value="GAF domain-like"/>
    <property type="match status" value="1"/>
</dbReference>
<dbReference type="PANTHER" id="PTHR43102">
    <property type="entry name" value="SLR1143 PROTEIN"/>
    <property type="match status" value="1"/>
</dbReference>
<evidence type="ECO:0000259" key="1">
    <source>
        <dbReference type="Pfam" id="PF01590"/>
    </source>
</evidence>
<dbReference type="Proteomes" id="UP001152885">
    <property type="component" value="Unassembled WGS sequence"/>
</dbReference>
<dbReference type="EMBL" id="CANTUO010000002">
    <property type="protein sequence ID" value="CAI5757732.1"/>
    <property type="molecule type" value="Genomic_DNA"/>
</dbReference>
<accession>A0A9W4X9V6</accession>
<dbReference type="PROSITE" id="PS00018">
    <property type="entry name" value="EF_HAND_1"/>
    <property type="match status" value="1"/>
</dbReference>
<feature type="domain" description="GAF" evidence="1">
    <location>
        <begin position="170"/>
        <end position="253"/>
    </location>
</feature>
<organism evidence="2 3">
    <name type="scientific">Candida verbasci</name>
    <dbReference type="NCBI Taxonomy" id="1227364"/>
    <lineage>
        <taxon>Eukaryota</taxon>
        <taxon>Fungi</taxon>
        <taxon>Dikarya</taxon>
        <taxon>Ascomycota</taxon>
        <taxon>Saccharomycotina</taxon>
        <taxon>Pichiomycetes</taxon>
        <taxon>Debaryomycetaceae</taxon>
        <taxon>Candida/Lodderomyces clade</taxon>
        <taxon>Candida</taxon>
    </lineage>
</organism>
<dbReference type="InterPro" id="IPR018247">
    <property type="entry name" value="EF_Hand_1_Ca_BS"/>
</dbReference>
<dbReference type="Gene3D" id="3.30.450.40">
    <property type="match status" value="1"/>
</dbReference>
<dbReference type="PANTHER" id="PTHR43102:SF2">
    <property type="entry name" value="GAF DOMAIN-CONTAINING PROTEIN"/>
    <property type="match status" value="1"/>
</dbReference>
<dbReference type="OrthoDB" id="303614at2759"/>
<keyword evidence="3" id="KW-1185">Reference proteome</keyword>
<protein>
    <recommendedName>
        <fullName evidence="1">GAF domain-containing protein</fullName>
    </recommendedName>
</protein>
<dbReference type="Pfam" id="PF01590">
    <property type="entry name" value="GAF"/>
    <property type="match status" value="1"/>
</dbReference>
<name>A0A9W4X9V6_9ASCO</name>